<proteinExistence type="inferred from homology"/>
<evidence type="ECO:0000256" key="4">
    <source>
        <dbReference type="SAM" id="SignalP"/>
    </source>
</evidence>
<dbReference type="PANTHER" id="PTHR47208:SF1">
    <property type="entry name" value="OS02G0174800 PROTEIN"/>
    <property type="match status" value="1"/>
</dbReference>
<feature type="domain" description="FLZ-type" evidence="5">
    <location>
        <begin position="106"/>
        <end position="149"/>
    </location>
</feature>
<gene>
    <name evidence="6" type="ORF">E2562_022948</name>
</gene>
<dbReference type="AlphaFoldDB" id="A0A6G1D8Q2"/>
<dbReference type="Pfam" id="PF04570">
    <property type="entry name" value="zf-FLZ"/>
    <property type="match status" value="1"/>
</dbReference>
<dbReference type="GO" id="GO:0046872">
    <property type="term" value="F:metal ion binding"/>
    <property type="evidence" value="ECO:0007669"/>
    <property type="project" value="UniProtKB-KW"/>
</dbReference>
<evidence type="ECO:0000256" key="1">
    <source>
        <dbReference type="ARBA" id="ARBA00009374"/>
    </source>
</evidence>
<dbReference type="EMBL" id="SPHZ02000007">
    <property type="protein sequence ID" value="KAF0908133.1"/>
    <property type="molecule type" value="Genomic_DNA"/>
</dbReference>
<evidence type="ECO:0000256" key="2">
    <source>
        <dbReference type="ARBA" id="ARBA00022723"/>
    </source>
</evidence>
<evidence type="ECO:0000313" key="6">
    <source>
        <dbReference type="EMBL" id="KAF0908133.1"/>
    </source>
</evidence>
<comment type="similarity">
    <text evidence="1">Belongs to the FLZ family.</text>
</comment>
<keyword evidence="7" id="KW-1185">Reference proteome</keyword>
<evidence type="ECO:0000313" key="7">
    <source>
        <dbReference type="Proteomes" id="UP000479710"/>
    </source>
</evidence>
<accession>A0A6G1D8Q2</accession>
<sequence length="187" mass="19931">MARTTSSALPAALLGAAAVVAKSPPTPASRRYFLDHGAAVVGVHAVVVDDNPAPAAAAMDVVVRVAQPARPSARSIMEGTHRQSSDSYCTVPRCSSCTGNPYAIAEFLLSCNLCGVPLASRPSFIYNSEKAFCKAECRSRYLAEALRKAKEEKRRVSPELKKETAAREGGEECKEGSIFFICPLDNP</sequence>
<dbReference type="PROSITE" id="PS51795">
    <property type="entry name" value="ZF_FLZ"/>
    <property type="match status" value="1"/>
</dbReference>
<comment type="caution">
    <text evidence="6">The sequence shown here is derived from an EMBL/GenBank/DDBJ whole genome shotgun (WGS) entry which is preliminary data.</text>
</comment>
<dbReference type="PANTHER" id="PTHR47208">
    <property type="entry name" value="OS02G0174800 PROTEIN"/>
    <property type="match status" value="1"/>
</dbReference>
<dbReference type="InterPro" id="IPR007650">
    <property type="entry name" value="Zf-FLZ_dom"/>
</dbReference>
<feature type="chain" id="PRO_5026291864" description="FLZ-type domain-containing protein" evidence="4">
    <location>
        <begin position="22"/>
        <end position="187"/>
    </location>
</feature>
<evidence type="ECO:0000259" key="5">
    <source>
        <dbReference type="PROSITE" id="PS51795"/>
    </source>
</evidence>
<keyword evidence="4" id="KW-0732">Signal</keyword>
<dbReference type="Proteomes" id="UP000479710">
    <property type="component" value="Unassembled WGS sequence"/>
</dbReference>
<name>A0A6G1D8Q2_9ORYZ</name>
<protein>
    <recommendedName>
        <fullName evidence="5">FLZ-type domain-containing protein</fullName>
    </recommendedName>
</protein>
<feature type="zinc finger region" description="FLZ-type" evidence="3">
    <location>
        <begin position="106"/>
        <end position="149"/>
    </location>
</feature>
<reference evidence="6 7" key="1">
    <citation type="submission" date="2019-11" db="EMBL/GenBank/DDBJ databases">
        <title>Whole genome sequence of Oryza granulata.</title>
        <authorList>
            <person name="Li W."/>
        </authorList>
    </citation>
    <scope>NUCLEOTIDE SEQUENCE [LARGE SCALE GENOMIC DNA]</scope>
    <source>
        <strain evidence="7">cv. Menghai</strain>
        <tissue evidence="6">Leaf</tissue>
    </source>
</reference>
<feature type="signal peptide" evidence="4">
    <location>
        <begin position="1"/>
        <end position="21"/>
    </location>
</feature>
<dbReference type="OrthoDB" id="636617at2759"/>
<organism evidence="6 7">
    <name type="scientific">Oryza meyeriana var. granulata</name>
    <dbReference type="NCBI Taxonomy" id="110450"/>
    <lineage>
        <taxon>Eukaryota</taxon>
        <taxon>Viridiplantae</taxon>
        <taxon>Streptophyta</taxon>
        <taxon>Embryophyta</taxon>
        <taxon>Tracheophyta</taxon>
        <taxon>Spermatophyta</taxon>
        <taxon>Magnoliopsida</taxon>
        <taxon>Liliopsida</taxon>
        <taxon>Poales</taxon>
        <taxon>Poaceae</taxon>
        <taxon>BOP clade</taxon>
        <taxon>Oryzoideae</taxon>
        <taxon>Oryzeae</taxon>
        <taxon>Oryzinae</taxon>
        <taxon>Oryza</taxon>
        <taxon>Oryza meyeriana</taxon>
    </lineage>
</organism>
<keyword evidence="2" id="KW-0479">Metal-binding</keyword>
<dbReference type="InterPro" id="IPR044604">
    <property type="entry name" value="FLZ12/13/14"/>
</dbReference>
<evidence type="ECO:0000256" key="3">
    <source>
        <dbReference type="PROSITE-ProRule" id="PRU01131"/>
    </source>
</evidence>